<dbReference type="AlphaFoldDB" id="A0A1F5XFG0"/>
<evidence type="ECO:0000313" key="1">
    <source>
        <dbReference type="EMBL" id="OGF86673.1"/>
    </source>
</evidence>
<comment type="caution">
    <text evidence="1">The sequence shown here is derived from an EMBL/GenBank/DDBJ whole genome shotgun (WGS) entry which is preliminary data.</text>
</comment>
<accession>A0A1F5XFG0</accession>
<dbReference type="Proteomes" id="UP000177346">
    <property type="component" value="Unassembled WGS sequence"/>
</dbReference>
<name>A0A1F5XFG0_9BACT</name>
<dbReference type="EMBL" id="MFIF01000012">
    <property type="protein sequence ID" value="OGF86673.1"/>
    <property type="molecule type" value="Genomic_DNA"/>
</dbReference>
<proteinExistence type="predicted"/>
<organism evidence="1 2">
    <name type="scientific">Candidatus Giovannonibacteria bacterium RIFCSPLOWO2_01_FULL_46_32</name>
    <dbReference type="NCBI Taxonomy" id="1798353"/>
    <lineage>
        <taxon>Bacteria</taxon>
        <taxon>Candidatus Giovannoniibacteriota</taxon>
    </lineage>
</organism>
<evidence type="ECO:0000313" key="2">
    <source>
        <dbReference type="Proteomes" id="UP000177346"/>
    </source>
</evidence>
<gene>
    <name evidence="1" type="ORF">A3B19_00280</name>
</gene>
<sequence>MVVQLTEKRLKTLVRESVEEALDSKLMRLSSILLPKVSRKEQKEIERLYKNPAHKTARSYFIKV</sequence>
<protein>
    <submittedName>
        <fullName evidence="1">Uncharacterized protein</fullName>
    </submittedName>
</protein>
<reference evidence="1 2" key="1">
    <citation type="journal article" date="2016" name="Nat. Commun.">
        <title>Thousands of microbial genomes shed light on interconnected biogeochemical processes in an aquifer system.</title>
        <authorList>
            <person name="Anantharaman K."/>
            <person name="Brown C.T."/>
            <person name="Hug L.A."/>
            <person name="Sharon I."/>
            <person name="Castelle C.J."/>
            <person name="Probst A.J."/>
            <person name="Thomas B.C."/>
            <person name="Singh A."/>
            <person name="Wilkins M.J."/>
            <person name="Karaoz U."/>
            <person name="Brodie E.L."/>
            <person name="Williams K.H."/>
            <person name="Hubbard S.S."/>
            <person name="Banfield J.F."/>
        </authorList>
    </citation>
    <scope>NUCLEOTIDE SEQUENCE [LARGE SCALE GENOMIC DNA]</scope>
</reference>